<evidence type="ECO:0000256" key="2">
    <source>
        <dbReference type="ARBA" id="ARBA00012438"/>
    </source>
</evidence>
<dbReference type="InterPro" id="IPR036890">
    <property type="entry name" value="HATPase_C_sf"/>
</dbReference>
<keyword evidence="8" id="KW-0808">Transferase</keyword>
<dbReference type="Proteomes" id="UP000243507">
    <property type="component" value="Unassembled WGS sequence"/>
</dbReference>
<name>A0A2A4CLY6_9RHOB</name>
<evidence type="ECO:0000256" key="1">
    <source>
        <dbReference type="ARBA" id="ARBA00000085"/>
    </source>
</evidence>
<dbReference type="Pfam" id="PF00512">
    <property type="entry name" value="HisKA"/>
    <property type="match status" value="1"/>
</dbReference>
<feature type="modified residue" description="4-aspartylphosphate" evidence="4">
    <location>
        <position position="595"/>
    </location>
</feature>
<dbReference type="InterPro" id="IPR000014">
    <property type="entry name" value="PAS"/>
</dbReference>
<dbReference type="AlphaFoldDB" id="A0A2A4CLY6"/>
<dbReference type="Pfam" id="PF00072">
    <property type="entry name" value="Response_reg"/>
    <property type="match status" value="1"/>
</dbReference>
<protein>
    <recommendedName>
        <fullName evidence="2">histidine kinase</fullName>
        <ecNumber evidence="2">2.7.13.3</ecNumber>
    </recommendedName>
</protein>
<dbReference type="PANTHER" id="PTHR43065">
    <property type="entry name" value="SENSOR HISTIDINE KINASE"/>
    <property type="match status" value="1"/>
</dbReference>
<dbReference type="EC" id="2.7.13.3" evidence="2"/>
<sequence length="675" mass="73818">MDQPMRGKSSEHRHSDLVLQGLGQLEQGITIFDADLRLIAWNDQFLKMYDYPAELAFVGADFASFIRYNAQRGEYGPGNHEEHVARRVETARLFQPHSIERARPNGQILRVTGNPLPAGGFVTTYTDVTERRLQEERLQQLVAERTSALQLSEARLKLIADEVPAGIAHVDRNMRILYANRRFAAAYGKTPEEIIGFPASDVLHPRTLQESARFFEQARRGALVDFEMRVELPGGRFKDVRTLLRPETPSSGEVIAFYLLSIDVTRRKATMSALMGAQKMDALGRMASGISHDFNNLLTIILGNLGPLADELGDSELTREYVSPAISAARRGSALTRRLLTLARREQYDPEPTEIDTAVAEICTLLRSSIPRELHIEQRNRSDAPKAVVDRAQLEMALLNLAMNARDATEGRGRIVIETSAYDLPAQEAELLHLPVGEYVRIRFSDDGCGMSPEQTERVFEPFYTSKAAGSGSGLGLSMVYGFVKQSNGAISVESTLGEGSHFTILLPSAALHRSDSPAAPELATAGAQSELIESVAATDDEQALILLVEDDREVRRTIRRKIGAIGHPLVEADTADEALDLLARIEAVGVVLTDVDMPGRMNGIDLACHLRSARPDLRVVLMSGQAALLEGEQAACADVPMLRKPFSTAELSAALAAARAPKTKTAGDPLAGDI</sequence>
<keyword evidence="3 4" id="KW-0597">Phosphoprotein</keyword>
<dbReference type="InterPro" id="IPR004358">
    <property type="entry name" value="Sig_transdc_His_kin-like_C"/>
</dbReference>
<dbReference type="InterPro" id="IPR036097">
    <property type="entry name" value="HisK_dim/P_sf"/>
</dbReference>
<keyword evidence="8" id="KW-0418">Kinase</keyword>
<dbReference type="Gene3D" id="3.30.565.10">
    <property type="entry name" value="Histidine kinase-like ATPase, C-terminal domain"/>
    <property type="match status" value="1"/>
</dbReference>
<dbReference type="Gene3D" id="3.40.50.2300">
    <property type="match status" value="1"/>
</dbReference>
<dbReference type="SMART" id="SM00387">
    <property type="entry name" value="HATPase_c"/>
    <property type="match status" value="1"/>
</dbReference>
<dbReference type="InterPro" id="IPR003594">
    <property type="entry name" value="HATPase_dom"/>
</dbReference>
<keyword evidence="9" id="KW-1185">Reference proteome</keyword>
<dbReference type="PROSITE" id="PS50109">
    <property type="entry name" value="HIS_KIN"/>
    <property type="match status" value="1"/>
</dbReference>
<dbReference type="InterPro" id="IPR011006">
    <property type="entry name" value="CheY-like_superfamily"/>
</dbReference>
<evidence type="ECO:0000259" key="5">
    <source>
        <dbReference type="PROSITE" id="PS50109"/>
    </source>
</evidence>
<dbReference type="Gene3D" id="3.30.450.20">
    <property type="entry name" value="PAS domain"/>
    <property type="match status" value="2"/>
</dbReference>
<evidence type="ECO:0000259" key="7">
    <source>
        <dbReference type="PROSITE" id="PS50112"/>
    </source>
</evidence>
<evidence type="ECO:0000256" key="4">
    <source>
        <dbReference type="PROSITE-ProRule" id="PRU00169"/>
    </source>
</evidence>
<dbReference type="InterPro" id="IPR013656">
    <property type="entry name" value="PAS_4"/>
</dbReference>
<feature type="domain" description="Histidine kinase" evidence="5">
    <location>
        <begin position="289"/>
        <end position="511"/>
    </location>
</feature>
<gene>
    <name evidence="8" type="ORF">CLN94_10590</name>
</gene>
<dbReference type="InterPro" id="IPR003661">
    <property type="entry name" value="HisK_dim/P_dom"/>
</dbReference>
<evidence type="ECO:0000256" key="3">
    <source>
        <dbReference type="ARBA" id="ARBA00022553"/>
    </source>
</evidence>
<dbReference type="NCBIfam" id="TIGR00229">
    <property type="entry name" value="sensory_box"/>
    <property type="match status" value="1"/>
</dbReference>
<dbReference type="SUPFAM" id="SSF55874">
    <property type="entry name" value="ATPase domain of HSP90 chaperone/DNA topoisomerase II/histidine kinase"/>
    <property type="match status" value="1"/>
</dbReference>
<dbReference type="SMART" id="SM00448">
    <property type="entry name" value="REC"/>
    <property type="match status" value="1"/>
</dbReference>
<dbReference type="CDD" id="cd00130">
    <property type="entry name" value="PAS"/>
    <property type="match status" value="1"/>
</dbReference>
<dbReference type="CDD" id="cd00082">
    <property type="entry name" value="HisKA"/>
    <property type="match status" value="1"/>
</dbReference>
<dbReference type="Pfam" id="PF02518">
    <property type="entry name" value="HATPase_c"/>
    <property type="match status" value="1"/>
</dbReference>
<feature type="domain" description="PAS" evidence="7">
    <location>
        <begin position="152"/>
        <end position="222"/>
    </location>
</feature>
<dbReference type="OrthoDB" id="9796100at2"/>
<dbReference type="PROSITE" id="PS50112">
    <property type="entry name" value="PAS"/>
    <property type="match status" value="1"/>
</dbReference>
<dbReference type="PRINTS" id="PR00344">
    <property type="entry name" value="BCTRLSENSOR"/>
</dbReference>
<proteinExistence type="predicted"/>
<dbReference type="Pfam" id="PF12860">
    <property type="entry name" value="PAS_7"/>
    <property type="match status" value="1"/>
</dbReference>
<dbReference type="SUPFAM" id="SSF52172">
    <property type="entry name" value="CheY-like"/>
    <property type="match status" value="1"/>
</dbReference>
<dbReference type="RefSeq" id="WP_096433910.1">
    <property type="nucleotide sequence ID" value="NZ_NTJD01000007.1"/>
</dbReference>
<dbReference type="SUPFAM" id="SSF55785">
    <property type="entry name" value="PYP-like sensor domain (PAS domain)"/>
    <property type="match status" value="2"/>
</dbReference>
<organism evidence="8 9">
    <name type="scientific">Pseudothioclava arenosa</name>
    <dbReference type="NCBI Taxonomy" id="1795308"/>
    <lineage>
        <taxon>Bacteria</taxon>
        <taxon>Pseudomonadati</taxon>
        <taxon>Pseudomonadota</taxon>
        <taxon>Alphaproteobacteria</taxon>
        <taxon>Rhodobacterales</taxon>
        <taxon>Paracoccaceae</taxon>
        <taxon>Pseudothioclava</taxon>
    </lineage>
</organism>
<dbReference type="InterPro" id="IPR035965">
    <property type="entry name" value="PAS-like_dom_sf"/>
</dbReference>
<evidence type="ECO:0000259" key="6">
    <source>
        <dbReference type="PROSITE" id="PS50110"/>
    </source>
</evidence>
<dbReference type="EMBL" id="NTJD01000007">
    <property type="protein sequence ID" value="PCD76261.1"/>
    <property type="molecule type" value="Genomic_DNA"/>
</dbReference>
<dbReference type="Pfam" id="PF08448">
    <property type="entry name" value="PAS_4"/>
    <property type="match status" value="1"/>
</dbReference>
<dbReference type="Gene3D" id="1.10.287.130">
    <property type="match status" value="1"/>
</dbReference>
<evidence type="ECO:0000313" key="8">
    <source>
        <dbReference type="EMBL" id="PCD76261.1"/>
    </source>
</evidence>
<dbReference type="SUPFAM" id="SSF47384">
    <property type="entry name" value="Homodimeric domain of signal transducing histidine kinase"/>
    <property type="match status" value="1"/>
</dbReference>
<feature type="domain" description="Response regulatory" evidence="6">
    <location>
        <begin position="545"/>
        <end position="660"/>
    </location>
</feature>
<comment type="caution">
    <text evidence="8">The sequence shown here is derived from an EMBL/GenBank/DDBJ whole genome shotgun (WGS) entry which is preliminary data.</text>
</comment>
<reference evidence="8 9" key="1">
    <citation type="submission" date="2017-09" db="EMBL/GenBank/DDBJ databases">
        <title>A multilocus sequence analysis scheme for characterization of bacteria in the genus Thioclava.</title>
        <authorList>
            <person name="Liu Y."/>
            <person name="Shao Z."/>
        </authorList>
    </citation>
    <scope>NUCLEOTIDE SEQUENCE [LARGE SCALE GENOMIC DNA]</scope>
    <source>
        <strain evidence="8 9">CAU 1312</strain>
    </source>
</reference>
<dbReference type="GO" id="GO:0000155">
    <property type="term" value="F:phosphorelay sensor kinase activity"/>
    <property type="evidence" value="ECO:0007669"/>
    <property type="project" value="InterPro"/>
</dbReference>
<dbReference type="PANTHER" id="PTHR43065:SF42">
    <property type="entry name" value="TWO-COMPONENT SENSOR PPRA"/>
    <property type="match status" value="1"/>
</dbReference>
<evidence type="ECO:0000313" key="9">
    <source>
        <dbReference type="Proteomes" id="UP000243507"/>
    </source>
</evidence>
<dbReference type="PROSITE" id="PS50110">
    <property type="entry name" value="RESPONSE_REGULATORY"/>
    <property type="match status" value="1"/>
</dbReference>
<accession>A0A2A4CLY6</accession>
<dbReference type="InterPro" id="IPR001789">
    <property type="entry name" value="Sig_transdc_resp-reg_receiver"/>
</dbReference>
<comment type="catalytic activity">
    <reaction evidence="1">
        <text>ATP + protein L-histidine = ADP + protein N-phospho-L-histidine.</text>
        <dbReference type="EC" id="2.7.13.3"/>
    </reaction>
</comment>
<dbReference type="SMART" id="SM00388">
    <property type="entry name" value="HisKA"/>
    <property type="match status" value="1"/>
</dbReference>
<dbReference type="SMART" id="SM00091">
    <property type="entry name" value="PAS"/>
    <property type="match status" value="2"/>
</dbReference>
<dbReference type="InterPro" id="IPR005467">
    <property type="entry name" value="His_kinase_dom"/>
</dbReference>